<name>A0ABQ4QU72_9HYPH</name>
<gene>
    <name evidence="2" type="ORF">OPKNFCMD_1569</name>
</gene>
<dbReference type="Proteomes" id="UP001055167">
    <property type="component" value="Unassembled WGS sequence"/>
</dbReference>
<evidence type="ECO:0000313" key="2">
    <source>
        <dbReference type="EMBL" id="GJD48843.1"/>
    </source>
</evidence>
<accession>A0ABQ4QU72</accession>
<dbReference type="Gene3D" id="1.20.120.550">
    <property type="entry name" value="Membrane associated eicosanoid/glutathione metabolism-like domain"/>
    <property type="match status" value="1"/>
</dbReference>
<organism evidence="2 3">
    <name type="scientific">Methylobacterium crusticola</name>
    <dbReference type="NCBI Taxonomy" id="1697972"/>
    <lineage>
        <taxon>Bacteria</taxon>
        <taxon>Pseudomonadati</taxon>
        <taxon>Pseudomonadota</taxon>
        <taxon>Alphaproteobacteria</taxon>
        <taxon>Hyphomicrobiales</taxon>
        <taxon>Methylobacteriaceae</taxon>
        <taxon>Methylobacterium</taxon>
    </lineage>
</organism>
<reference evidence="2" key="2">
    <citation type="submission" date="2021-08" db="EMBL/GenBank/DDBJ databases">
        <authorList>
            <person name="Tani A."/>
            <person name="Ola A."/>
            <person name="Ogura Y."/>
            <person name="Katsura K."/>
            <person name="Hayashi T."/>
        </authorList>
    </citation>
    <scope>NUCLEOTIDE SEQUENCE</scope>
    <source>
        <strain evidence="2">KCTC 52305</strain>
    </source>
</reference>
<evidence type="ECO:0000256" key="1">
    <source>
        <dbReference type="SAM" id="Phobius"/>
    </source>
</evidence>
<keyword evidence="1" id="KW-0812">Transmembrane</keyword>
<sequence length="67" mass="7303">MLAAAAIGRHNTAVTTGAHLYVWARLADLPLYGFGVPWLRTLVWGVAMVSIGFVFVGLFTRIGPFVR</sequence>
<proteinExistence type="predicted"/>
<dbReference type="SUPFAM" id="SSF161084">
    <property type="entry name" value="MAPEG domain-like"/>
    <property type="match status" value="1"/>
</dbReference>
<dbReference type="EMBL" id="BPQH01000004">
    <property type="protein sequence ID" value="GJD48843.1"/>
    <property type="molecule type" value="Genomic_DNA"/>
</dbReference>
<evidence type="ECO:0000313" key="3">
    <source>
        <dbReference type="Proteomes" id="UP001055167"/>
    </source>
</evidence>
<comment type="caution">
    <text evidence="2">The sequence shown here is derived from an EMBL/GenBank/DDBJ whole genome shotgun (WGS) entry which is preliminary data.</text>
</comment>
<reference evidence="2" key="1">
    <citation type="journal article" date="2021" name="Front. Microbiol.">
        <title>Comprehensive Comparative Genomics and Phenotyping of Methylobacterium Species.</title>
        <authorList>
            <person name="Alessa O."/>
            <person name="Ogura Y."/>
            <person name="Fujitani Y."/>
            <person name="Takami H."/>
            <person name="Hayashi T."/>
            <person name="Sahin N."/>
            <person name="Tani A."/>
        </authorList>
    </citation>
    <scope>NUCLEOTIDE SEQUENCE</scope>
    <source>
        <strain evidence="2">KCTC 52305</strain>
    </source>
</reference>
<dbReference type="InterPro" id="IPR023352">
    <property type="entry name" value="MAPEG-like_dom_sf"/>
</dbReference>
<feature type="transmembrane region" description="Helical" evidence="1">
    <location>
        <begin position="38"/>
        <end position="59"/>
    </location>
</feature>
<keyword evidence="3" id="KW-1185">Reference proteome</keyword>
<keyword evidence="1" id="KW-0472">Membrane</keyword>
<keyword evidence="1" id="KW-1133">Transmembrane helix</keyword>
<protein>
    <submittedName>
        <fullName evidence="2">Uncharacterized protein</fullName>
    </submittedName>
</protein>